<organism evidence="1 2">
    <name type="scientific">Kushneria sinocarnis</name>
    <dbReference type="NCBI Taxonomy" id="595502"/>
    <lineage>
        <taxon>Bacteria</taxon>
        <taxon>Pseudomonadati</taxon>
        <taxon>Pseudomonadota</taxon>
        <taxon>Gammaproteobacteria</taxon>
        <taxon>Oceanospirillales</taxon>
        <taxon>Halomonadaceae</taxon>
        <taxon>Kushneria</taxon>
    </lineage>
</organism>
<dbReference type="Proteomes" id="UP000281975">
    <property type="component" value="Unassembled WGS sequence"/>
</dbReference>
<dbReference type="AlphaFoldDB" id="A0A420WYM4"/>
<dbReference type="PANTHER" id="PTHR48100:SF1">
    <property type="entry name" value="HISTIDINE PHOSPHATASE FAMILY PROTEIN-RELATED"/>
    <property type="match status" value="1"/>
</dbReference>
<dbReference type="InterPro" id="IPR013078">
    <property type="entry name" value="His_Pase_superF_clade-1"/>
</dbReference>
<comment type="caution">
    <text evidence="1">The sequence shown here is derived from an EMBL/GenBank/DDBJ whole genome shotgun (WGS) entry which is preliminary data.</text>
</comment>
<sequence>MTSHDSVASSGYRSLIIDCLRHGECEGARGLRGQQDVELTCDGRAAMHASGARLPKPDRLLSSPLTRCRSVAVELAEQWGLECRIDDDLMEMHFGEWEGRSLRELADREPEALAAFWRDPARAAPPGGEPLDAFETRVERAWQHCLAAPVQHQLIVTHGGVIKTWLAKALKMETRQAMHLHRLEVAHSGVMRLRVELLPGEAPLAQLLFLGVPGASMTLPSLNSY</sequence>
<evidence type="ECO:0000313" key="2">
    <source>
        <dbReference type="Proteomes" id="UP000281975"/>
    </source>
</evidence>
<dbReference type="GO" id="GO:0005737">
    <property type="term" value="C:cytoplasm"/>
    <property type="evidence" value="ECO:0007669"/>
    <property type="project" value="TreeGrafter"/>
</dbReference>
<dbReference type="SUPFAM" id="SSF53254">
    <property type="entry name" value="Phosphoglycerate mutase-like"/>
    <property type="match status" value="1"/>
</dbReference>
<proteinExistence type="predicted"/>
<dbReference type="InterPro" id="IPR050275">
    <property type="entry name" value="PGM_Phosphatase"/>
</dbReference>
<keyword evidence="2" id="KW-1185">Reference proteome</keyword>
<dbReference type="CDD" id="cd07067">
    <property type="entry name" value="HP_PGM_like"/>
    <property type="match status" value="1"/>
</dbReference>
<accession>A0A420WYM4</accession>
<dbReference type="EMBL" id="RBIN01000003">
    <property type="protein sequence ID" value="RKR06260.1"/>
    <property type="molecule type" value="Genomic_DNA"/>
</dbReference>
<reference evidence="1 2" key="1">
    <citation type="submission" date="2018-10" db="EMBL/GenBank/DDBJ databases">
        <title>Genomic Encyclopedia of Type Strains, Phase IV (KMG-IV): sequencing the most valuable type-strain genomes for metagenomic binning, comparative biology and taxonomic classification.</title>
        <authorList>
            <person name="Goeker M."/>
        </authorList>
    </citation>
    <scope>NUCLEOTIDE SEQUENCE [LARGE SCALE GENOMIC DNA]</scope>
    <source>
        <strain evidence="1 2">DSM 23229</strain>
    </source>
</reference>
<protein>
    <submittedName>
        <fullName evidence="1">Alpha-ribazole phosphatase</fullName>
    </submittedName>
</protein>
<evidence type="ECO:0000313" key="1">
    <source>
        <dbReference type="EMBL" id="RKR06260.1"/>
    </source>
</evidence>
<dbReference type="PANTHER" id="PTHR48100">
    <property type="entry name" value="BROAD-SPECIFICITY PHOSPHATASE YOR283W-RELATED"/>
    <property type="match status" value="1"/>
</dbReference>
<dbReference type="Pfam" id="PF00300">
    <property type="entry name" value="His_Phos_1"/>
    <property type="match status" value="1"/>
</dbReference>
<dbReference type="SMART" id="SM00855">
    <property type="entry name" value="PGAM"/>
    <property type="match status" value="1"/>
</dbReference>
<dbReference type="OrthoDB" id="9783269at2"/>
<dbReference type="InterPro" id="IPR029033">
    <property type="entry name" value="His_PPase_superfam"/>
</dbReference>
<name>A0A420WYM4_9GAMM</name>
<dbReference type="GO" id="GO:0016791">
    <property type="term" value="F:phosphatase activity"/>
    <property type="evidence" value="ECO:0007669"/>
    <property type="project" value="TreeGrafter"/>
</dbReference>
<gene>
    <name evidence="1" type="ORF">C7446_1199</name>
</gene>
<dbReference type="Gene3D" id="3.40.50.1240">
    <property type="entry name" value="Phosphoglycerate mutase-like"/>
    <property type="match status" value="1"/>
</dbReference>
<dbReference type="RefSeq" id="WP_121172183.1">
    <property type="nucleotide sequence ID" value="NZ_RBIN01000003.1"/>
</dbReference>